<dbReference type="Pfam" id="PF07660">
    <property type="entry name" value="STN"/>
    <property type="match status" value="1"/>
</dbReference>
<evidence type="ECO:0000256" key="3">
    <source>
        <dbReference type="ARBA" id="ARBA00022452"/>
    </source>
</evidence>
<keyword evidence="3 7" id="KW-1134">Transmembrane beta strand</keyword>
<evidence type="ECO:0000259" key="8">
    <source>
        <dbReference type="SMART" id="SM00965"/>
    </source>
</evidence>
<dbReference type="PROSITE" id="PS52016">
    <property type="entry name" value="TONB_DEPENDENT_REC_3"/>
    <property type="match status" value="1"/>
</dbReference>
<keyword evidence="2 7" id="KW-0813">Transport</keyword>
<protein>
    <recommendedName>
        <fullName evidence="8">Secretin/TonB short N-terminal domain-containing protein</fullName>
    </recommendedName>
</protein>
<dbReference type="Gene3D" id="2.60.40.1120">
    <property type="entry name" value="Carboxypeptidase-like, regulatory domain"/>
    <property type="match status" value="1"/>
</dbReference>
<gene>
    <name evidence="9" type="ORF">BFS30_20580</name>
</gene>
<dbReference type="NCBIfam" id="TIGR04056">
    <property type="entry name" value="OMP_RagA_SusC"/>
    <property type="match status" value="1"/>
</dbReference>
<dbReference type="KEGG" id="psty:BFS30_20580"/>
<evidence type="ECO:0000313" key="9">
    <source>
        <dbReference type="EMBL" id="AOM79354.1"/>
    </source>
</evidence>
<dbReference type="InterPro" id="IPR023997">
    <property type="entry name" value="TonB-dep_OMP_SusC/RagA_CS"/>
</dbReference>
<dbReference type="SUPFAM" id="SSF56935">
    <property type="entry name" value="Porins"/>
    <property type="match status" value="1"/>
</dbReference>
<evidence type="ECO:0000256" key="7">
    <source>
        <dbReference type="PROSITE-ProRule" id="PRU01360"/>
    </source>
</evidence>
<evidence type="ECO:0000256" key="5">
    <source>
        <dbReference type="ARBA" id="ARBA00023136"/>
    </source>
</evidence>
<dbReference type="SUPFAM" id="SSF49464">
    <property type="entry name" value="Carboxypeptidase regulatory domain-like"/>
    <property type="match status" value="1"/>
</dbReference>
<evidence type="ECO:0000256" key="4">
    <source>
        <dbReference type="ARBA" id="ARBA00022692"/>
    </source>
</evidence>
<comment type="similarity">
    <text evidence="7">Belongs to the TonB-dependent receptor family.</text>
</comment>
<dbReference type="InterPro" id="IPR011662">
    <property type="entry name" value="Secretin/TonB_short_N"/>
</dbReference>
<dbReference type="InterPro" id="IPR039426">
    <property type="entry name" value="TonB-dep_rcpt-like"/>
</dbReference>
<comment type="subcellular location">
    <subcellularLocation>
        <location evidence="1 7">Cell outer membrane</location>
        <topology evidence="1 7">Multi-pass membrane protein</topology>
    </subcellularLocation>
</comment>
<keyword evidence="5 7" id="KW-0472">Membrane</keyword>
<dbReference type="NCBIfam" id="TIGR04057">
    <property type="entry name" value="SusC_RagA_signa"/>
    <property type="match status" value="1"/>
</dbReference>
<dbReference type="InterPro" id="IPR036942">
    <property type="entry name" value="Beta-barrel_TonB_sf"/>
</dbReference>
<keyword evidence="10" id="KW-1185">Reference proteome</keyword>
<dbReference type="GO" id="GO:0009279">
    <property type="term" value="C:cell outer membrane"/>
    <property type="evidence" value="ECO:0007669"/>
    <property type="project" value="UniProtKB-SubCell"/>
</dbReference>
<evidence type="ECO:0000256" key="2">
    <source>
        <dbReference type="ARBA" id="ARBA00022448"/>
    </source>
</evidence>
<dbReference type="Pfam" id="PF07715">
    <property type="entry name" value="Plug"/>
    <property type="match status" value="1"/>
</dbReference>
<feature type="domain" description="Secretin/TonB short N-terminal" evidence="8">
    <location>
        <begin position="21"/>
        <end position="72"/>
    </location>
</feature>
<evidence type="ECO:0000313" key="10">
    <source>
        <dbReference type="Proteomes" id="UP000094313"/>
    </source>
</evidence>
<dbReference type="Gene3D" id="2.170.130.10">
    <property type="entry name" value="TonB-dependent receptor, plug domain"/>
    <property type="match status" value="1"/>
</dbReference>
<dbReference type="Gene3D" id="2.40.170.20">
    <property type="entry name" value="TonB-dependent receptor, beta-barrel domain"/>
    <property type="match status" value="1"/>
</dbReference>
<dbReference type="InterPro" id="IPR008969">
    <property type="entry name" value="CarboxyPept-like_regulatory"/>
</dbReference>
<accession>A0A1D7QL01</accession>
<dbReference type="InterPro" id="IPR037066">
    <property type="entry name" value="Plug_dom_sf"/>
</dbReference>
<dbReference type="SMART" id="SM00965">
    <property type="entry name" value="STN"/>
    <property type="match status" value="1"/>
</dbReference>
<proteinExistence type="inferred from homology"/>
<dbReference type="Proteomes" id="UP000094313">
    <property type="component" value="Chromosome"/>
</dbReference>
<evidence type="ECO:0000256" key="6">
    <source>
        <dbReference type="ARBA" id="ARBA00023237"/>
    </source>
</evidence>
<dbReference type="RefSeq" id="WP_069381017.1">
    <property type="nucleotide sequence ID" value="NZ_CP017141.1"/>
</dbReference>
<dbReference type="EMBL" id="CP017141">
    <property type="protein sequence ID" value="AOM79354.1"/>
    <property type="molecule type" value="Genomic_DNA"/>
</dbReference>
<dbReference type="AlphaFoldDB" id="A0A1D7QL01"/>
<keyword evidence="4 7" id="KW-0812">Transmembrane</keyword>
<dbReference type="InterPro" id="IPR012910">
    <property type="entry name" value="Plug_dom"/>
</dbReference>
<keyword evidence="6 7" id="KW-0998">Cell outer membrane</keyword>
<dbReference type="Pfam" id="PF13715">
    <property type="entry name" value="CarbopepD_reg_2"/>
    <property type="match status" value="1"/>
</dbReference>
<reference evidence="9 10" key="1">
    <citation type="submission" date="2016-08" db="EMBL/GenBank/DDBJ databases">
        <authorList>
            <person name="Seilhamer J.J."/>
        </authorList>
    </citation>
    <scope>NUCLEOTIDE SEQUENCE [LARGE SCALE GENOMIC DNA]</scope>
    <source>
        <strain evidence="9 10">DX4</strain>
    </source>
</reference>
<sequence>MSKSNASLTELFKEIRKQTGYDFVLPSDLLKQSKPVSLQVKNVELEEVLKICFEAQPFTYELNNKTIIVSEKEKSLFDNLVARFQSIDVRGKIVDSLGNKLIGATVKIKGTNRITKTDTNGEFILTNVDDKAILVITYLGFKERELKAVPNLGRIILTALVGELEGVNVVSTGIVQRNRDSFTGSTRTITNEELKKISATNIFAGISAMDPSFRIIANNATGGNINQIPDIQMRGTNSLPNLTGDLSANPNAPLIILDGFEVSIQRLVDLDINLIERIDLLKDASATALYGSRGANGVLVVTSIAPKPGKVQVTINNDFRFTTPDLSDYNLGLSSFEKLDFEKRAQVYTATDNNANTQYELDQQYNKRYMAAVSGVNTNWLTLPLQNGTSNRTSLYISGGDQVIRYGLQGNTDFQSGVMKGQDRNDIAGQFDLQYLMKKLQFRNSIRIFQNTSNESPYGSFAEYARLNPYWSPYNADGSLFKGSYESLFIQDLPTILNTYGNPLADASLHSVNKNQTFGISNNLSLRYNIIPGLFIESNFSLNKQSGTTDQFFSAEDSQFLTQNDLSRRGSYTARSSKSNSYESITTASYNLSLGRHQIFNNASFNLASNANSFYSVVAEGFPYDRLDNLLFATQYQLNSKPTGDESTTRRLGLLYSGNYSFDNRFLADFTIRRDGSSQYGADRQFGTFWSAGIGWNLHNESFIKSISFVDRLRLRASYGSTGSLNIPAYSAQTRYNFGTNTSYYDELGASINSLGNPLLSWQNVYKTNFGVEATIWKQRIDVRLDVYSEQNRSAISPVSIPSSSGFTKYYENLGYITNNGIEFSARVKVLENRANNLSWNLSVNGFSNHNILSKLSDKFKNINEQIEAANSTENTDQTAPNIQFREGESMQTIYGVRSLGIDPATGHEVFLKLDGTRTLVWDAADKVPLGIAQPKWNGNVNSMFILKGFEVNLVFNYQFGGQLYNQTMADKIENTAPGLNVDRRIYDLGWSTPGQVSHFRTPVLIRAGYITTRTTSRFVQDNNLINLSSASLAYNFRHQPALLRSLGLRSLMVTAITNDVFRTSTIATERGTDNPFARTYSLSLRAGF</sequence>
<evidence type="ECO:0000256" key="1">
    <source>
        <dbReference type="ARBA" id="ARBA00004571"/>
    </source>
</evidence>
<dbReference type="Gene3D" id="3.55.50.30">
    <property type="match status" value="1"/>
</dbReference>
<dbReference type="InterPro" id="IPR023996">
    <property type="entry name" value="TonB-dep_OMP_SusC/RagA"/>
</dbReference>
<organism evidence="9 10">
    <name type="scientific">Pedobacter steynii</name>
    <dbReference type="NCBI Taxonomy" id="430522"/>
    <lineage>
        <taxon>Bacteria</taxon>
        <taxon>Pseudomonadati</taxon>
        <taxon>Bacteroidota</taxon>
        <taxon>Sphingobacteriia</taxon>
        <taxon>Sphingobacteriales</taxon>
        <taxon>Sphingobacteriaceae</taxon>
        <taxon>Pedobacter</taxon>
    </lineage>
</organism>
<name>A0A1D7QL01_9SPHI</name>